<dbReference type="Pfam" id="PF02018">
    <property type="entry name" value="CBM_4_9"/>
    <property type="match status" value="3"/>
</dbReference>
<dbReference type="SUPFAM" id="SSF51011">
    <property type="entry name" value="Glycosyl hydrolase domain"/>
    <property type="match status" value="1"/>
</dbReference>
<dbReference type="Gene3D" id="2.60.40.1180">
    <property type="entry name" value="Golgi alpha-mannosidase II"/>
    <property type="match status" value="1"/>
</dbReference>
<dbReference type="PROSITE" id="PS50853">
    <property type="entry name" value="FN3"/>
    <property type="match status" value="1"/>
</dbReference>
<dbReference type="InterPro" id="IPR003305">
    <property type="entry name" value="CenC_carb-bd"/>
</dbReference>
<dbReference type="Proteomes" id="UP000256977">
    <property type="component" value="Unassembled WGS sequence"/>
</dbReference>
<dbReference type="InterPro" id="IPR013780">
    <property type="entry name" value="Glyco_hydro_b"/>
</dbReference>
<dbReference type="InterPro" id="IPR017853">
    <property type="entry name" value="GH"/>
</dbReference>
<dbReference type="Gene3D" id="3.20.20.80">
    <property type="entry name" value="Glycosidases"/>
    <property type="match status" value="1"/>
</dbReference>
<organism evidence="4 5">
    <name type="scientific">Cohnella phaseoli</name>
    <dbReference type="NCBI Taxonomy" id="456490"/>
    <lineage>
        <taxon>Bacteria</taxon>
        <taxon>Bacillati</taxon>
        <taxon>Bacillota</taxon>
        <taxon>Bacilli</taxon>
        <taxon>Bacillales</taxon>
        <taxon>Paenibacillaceae</taxon>
        <taxon>Cohnella</taxon>
    </lineage>
</organism>
<reference evidence="4 5" key="1">
    <citation type="submission" date="2018-07" db="EMBL/GenBank/DDBJ databases">
        <title>Genomic Encyclopedia of Type Strains, Phase III (KMG-III): the genomes of soil and plant-associated and newly described type strains.</title>
        <authorList>
            <person name="Whitman W."/>
        </authorList>
    </citation>
    <scope>NUCLEOTIDE SEQUENCE [LARGE SCALE GENOMIC DNA]</scope>
    <source>
        <strain evidence="4 5">CECT 7287</strain>
    </source>
</reference>
<dbReference type="InterPro" id="IPR008979">
    <property type="entry name" value="Galactose-bd-like_sf"/>
</dbReference>
<dbReference type="Gene3D" id="2.60.120.260">
    <property type="entry name" value="Galactose-binding domain-like"/>
    <property type="match status" value="3"/>
</dbReference>
<evidence type="ECO:0000256" key="2">
    <source>
        <dbReference type="SAM" id="SignalP"/>
    </source>
</evidence>
<name>A0A3D9IFW6_9BACL</name>
<accession>A0A3D9IFW6</accession>
<dbReference type="SUPFAM" id="SSF51445">
    <property type="entry name" value="(Trans)glycosidases"/>
    <property type="match status" value="1"/>
</dbReference>
<keyword evidence="1" id="KW-0378">Hydrolase</keyword>
<sequence>MIKKSSLLLIAICCLLASIPALFVDADHAHANASVSISLKNNTKSYNGATSGMGGTVMPFGYLPHMQVKDFNDDDLAELVTQFKKTGSTVARLWVNGDWFEPVNDNSDPDVMNDAGFTWNSLGMQSLYKYIEAFQQAGVDCFVDIIYQEPKLMYPWLIASPVEPLSGPAAGKIEEYAEHAAALVKQLTVVKGYTNVKFFSVAGEPNNYFISPTGVSYIDHYKASMTAIHDRLERENLLQYVKLIAPEIGSSDHDAGDWLSELSLDIPSSIDAYSIHSGSTKKDSTDGTFVAQMTDFIDTIKANDPNGADKPFMITDYFSTGSIRTPEDGINAVAMIANGLRIGISEFGRWSFAEDIWPGGTNQTSTSFGDYGYGIIGSKQENFTVKPTYKATALMHKFVPRGSTTYRAETSNEAVIPAMIKTANGKHTIIVVNWSDEAADVSFNLENPIGTTFKKYRFWSLQTDMVDKFGELPVSFATQTVSGTSFTDTVPANTVYFYTDIPDDVAPGQVAGVGAVSSDFKKSTVTWTANVEPDLAYYRIYRSETSGFIPSRTNKIGERWIKPGGSPQFDDKNVEQGKTYYYKVSAVDTSENEGLYSAEASVTIGNESYSNTLTVDSSGAYFEINADYEGGYKVRLDKSSGTIGFLQDQLGFNRLNLGIDQYSVPLVLKNGPSAFTNVVVNGGAESGASAPDDWSTWNSGGGTLTWDSAVTHSGVRSLKIQNSSTSVNSVWLQNIPGISAGKDYEVSYWVKTDSVDGPSNGGQGVYFNVQFLDSNGAVLGATGGFDGASNVGTHGWLNFTSRVRPPAGTSSILLGALMYGNSGTVWFDDISIELLPDIAVSGSLAQTYVADSVTYTDVSSAQKRIKTVVGDTSLTYDFFNDRIEMKVEGPNAGGYLIEAGDLVTRNLTTAAWSDGSKDTISDTAPGFAYTKNATSLTLYQPPSAQAIKYEFSGSKSVTLKNGYRFRGYYSRFQVNSGETFTMKLPKMALNSNGGAEAGTTSPADWSNWNANGHGSLEWDSSVAHWGAKSLKIVNDETDHSAWITAVDNLDVASTYRWSGWMKTSAVAGTQGAYISVEAKDAAYQVLGVYRIPFVTGTNDWRKVELVFNPPEGTEHFLLEGNLYSATGTVWFDDFELNVADTGLSNAGAELGTGAPTGWTGWSSSGTPFAWDTVTAYQGQKSLKITNDANQNSSWYTNRTNLQAGKEYEFGGWIKTSGVTSGAMGAQFAAIAMDSNGNWMNVGLTSALSGTQDWTYVTGKITLPPNAVSLNLEAQLHGVNGTAWFDEMFVRLVDKS</sequence>
<feature type="signal peptide" evidence="2">
    <location>
        <begin position="1"/>
        <end position="23"/>
    </location>
</feature>
<dbReference type="InterPro" id="IPR003961">
    <property type="entry name" value="FN3_dom"/>
</dbReference>
<proteinExistence type="predicted"/>
<keyword evidence="2" id="KW-0732">Signal</keyword>
<dbReference type="InterPro" id="IPR013783">
    <property type="entry name" value="Ig-like_fold"/>
</dbReference>
<evidence type="ECO:0000256" key="1">
    <source>
        <dbReference type="ARBA" id="ARBA00022801"/>
    </source>
</evidence>
<comment type="caution">
    <text evidence="4">The sequence shown here is derived from an EMBL/GenBank/DDBJ whole genome shotgun (WGS) entry which is preliminary data.</text>
</comment>
<feature type="domain" description="Fibronectin type-III" evidence="3">
    <location>
        <begin position="506"/>
        <end position="607"/>
    </location>
</feature>
<keyword evidence="5" id="KW-1185">Reference proteome</keyword>
<dbReference type="EMBL" id="QRDZ01000030">
    <property type="protein sequence ID" value="RED60581.1"/>
    <property type="molecule type" value="Genomic_DNA"/>
</dbReference>
<evidence type="ECO:0000313" key="4">
    <source>
        <dbReference type="EMBL" id="RED60581.1"/>
    </source>
</evidence>
<dbReference type="GO" id="GO:0016798">
    <property type="term" value="F:hydrolase activity, acting on glycosyl bonds"/>
    <property type="evidence" value="ECO:0007669"/>
    <property type="project" value="InterPro"/>
</dbReference>
<evidence type="ECO:0000259" key="3">
    <source>
        <dbReference type="PROSITE" id="PS50853"/>
    </source>
</evidence>
<dbReference type="SUPFAM" id="SSF49785">
    <property type="entry name" value="Galactose-binding domain-like"/>
    <property type="match status" value="3"/>
</dbReference>
<dbReference type="SUPFAM" id="SSF49265">
    <property type="entry name" value="Fibronectin type III"/>
    <property type="match status" value="1"/>
</dbReference>
<gene>
    <name evidence="4" type="ORF">DFP98_130103</name>
</gene>
<dbReference type="Gene3D" id="2.60.40.10">
    <property type="entry name" value="Immunoglobulins"/>
    <property type="match status" value="1"/>
</dbReference>
<dbReference type="InterPro" id="IPR036116">
    <property type="entry name" value="FN3_sf"/>
</dbReference>
<feature type="chain" id="PRO_5039011888" evidence="2">
    <location>
        <begin position="24"/>
        <end position="1295"/>
    </location>
</feature>
<evidence type="ECO:0000313" key="5">
    <source>
        <dbReference type="Proteomes" id="UP000256977"/>
    </source>
</evidence>
<protein>
    <submittedName>
        <fullName evidence="4">Carbohydrate binding protein</fullName>
    </submittedName>
</protein>